<dbReference type="InterPro" id="IPR003739">
    <property type="entry name" value="Lys_aminomutase/Glu_NH3_mut"/>
</dbReference>
<keyword evidence="2 9" id="KW-0004">4Fe-4S</keyword>
<dbReference type="Pfam" id="PF04055">
    <property type="entry name" value="Radical_SAM"/>
    <property type="match status" value="1"/>
</dbReference>
<reference evidence="12 13" key="1">
    <citation type="submission" date="2016-10" db="EMBL/GenBank/DDBJ databases">
        <authorList>
            <person name="Varghese N."/>
            <person name="Submissions S."/>
        </authorList>
    </citation>
    <scope>NUCLEOTIDE SEQUENCE [LARGE SCALE GENOMIC DNA]</scope>
    <source>
        <strain evidence="12 13">DSM 16643</strain>
    </source>
</reference>
<feature type="binding site" evidence="9">
    <location>
        <position position="164"/>
    </location>
    <ligand>
        <name>[4Fe-4S] cluster</name>
        <dbReference type="ChEBI" id="CHEBI:49883"/>
        <note>4Fe-4S-S-AdoMet</note>
    </ligand>
</feature>
<evidence type="ECO:0000259" key="11">
    <source>
        <dbReference type="PROSITE" id="PS51918"/>
    </source>
</evidence>
<dbReference type="GO" id="GO:0046872">
    <property type="term" value="F:metal ion binding"/>
    <property type="evidence" value="ECO:0007669"/>
    <property type="project" value="UniProtKB-KW"/>
</dbReference>
<evidence type="ECO:0000256" key="10">
    <source>
        <dbReference type="PIRSR" id="PIRSR603739-50"/>
    </source>
</evidence>
<name>A0A1G5UVZ9_9EURY</name>
<dbReference type="OrthoDB" id="21308at2157"/>
<dbReference type="InterPro" id="IPR058240">
    <property type="entry name" value="rSAM_sf"/>
</dbReference>
<dbReference type="GO" id="GO:0016853">
    <property type="term" value="F:isomerase activity"/>
    <property type="evidence" value="ECO:0007669"/>
    <property type="project" value="UniProtKB-KW"/>
</dbReference>
<evidence type="ECO:0000313" key="12">
    <source>
        <dbReference type="EMBL" id="SDA37800.1"/>
    </source>
</evidence>
<evidence type="ECO:0000256" key="6">
    <source>
        <dbReference type="ARBA" id="ARBA00023004"/>
    </source>
</evidence>
<dbReference type="PANTHER" id="PTHR30538:SF1">
    <property type="entry name" value="L-LYSINE 2,3-AMINOMUTASE"/>
    <property type="match status" value="1"/>
</dbReference>
<evidence type="ECO:0000256" key="5">
    <source>
        <dbReference type="ARBA" id="ARBA00022898"/>
    </source>
</evidence>
<evidence type="ECO:0000256" key="3">
    <source>
        <dbReference type="ARBA" id="ARBA00022691"/>
    </source>
</evidence>
<dbReference type="PROSITE" id="PS51918">
    <property type="entry name" value="RADICAL_SAM"/>
    <property type="match status" value="1"/>
</dbReference>
<protein>
    <submittedName>
        <fullName evidence="12">Lysine 2,3-aminomutase</fullName>
    </submittedName>
</protein>
<dbReference type="RefSeq" id="WP_149730817.1">
    <property type="nucleotide sequence ID" value="NZ_FMXB01000001.1"/>
</dbReference>
<dbReference type="InterPro" id="IPR013785">
    <property type="entry name" value="Aldolase_TIM"/>
</dbReference>
<dbReference type="SUPFAM" id="SSF102114">
    <property type="entry name" value="Radical SAM enzymes"/>
    <property type="match status" value="1"/>
</dbReference>
<keyword evidence="4 9" id="KW-0479">Metal-binding</keyword>
<dbReference type="PIRSF" id="PIRSF004911">
    <property type="entry name" value="DUF160"/>
    <property type="match status" value="1"/>
</dbReference>
<keyword evidence="6" id="KW-0408">Iron</keyword>
<dbReference type="InterPro" id="IPR025895">
    <property type="entry name" value="LAM_C_dom"/>
</dbReference>
<dbReference type="Pfam" id="PF12544">
    <property type="entry name" value="LAM_C"/>
    <property type="match status" value="1"/>
</dbReference>
<evidence type="ECO:0000313" key="13">
    <source>
        <dbReference type="Proteomes" id="UP000323439"/>
    </source>
</evidence>
<evidence type="ECO:0000256" key="8">
    <source>
        <dbReference type="ARBA" id="ARBA00023235"/>
    </source>
</evidence>
<dbReference type="Gene3D" id="3.20.20.70">
    <property type="entry name" value="Aldolase class I"/>
    <property type="match status" value="1"/>
</dbReference>
<organism evidence="12 13">
    <name type="scientific">Methanobrevibacter millerae</name>
    <dbReference type="NCBI Taxonomy" id="230361"/>
    <lineage>
        <taxon>Archaea</taxon>
        <taxon>Methanobacteriati</taxon>
        <taxon>Methanobacteriota</taxon>
        <taxon>Methanomada group</taxon>
        <taxon>Methanobacteria</taxon>
        <taxon>Methanobacteriales</taxon>
        <taxon>Methanobacteriaceae</taxon>
        <taxon>Methanobrevibacter</taxon>
    </lineage>
</organism>
<dbReference type="SFLD" id="SFLDS00029">
    <property type="entry name" value="Radical_SAM"/>
    <property type="match status" value="1"/>
</dbReference>
<dbReference type="CDD" id="cd01335">
    <property type="entry name" value="Radical_SAM"/>
    <property type="match status" value="1"/>
</dbReference>
<proteinExistence type="predicted"/>
<dbReference type="Gene3D" id="6.10.140.1170">
    <property type="match status" value="1"/>
</dbReference>
<evidence type="ECO:0000256" key="9">
    <source>
        <dbReference type="PIRSR" id="PIRSR004911-1"/>
    </source>
</evidence>
<feature type="modified residue" description="N6-(pyridoxal phosphate)lysine" evidence="10">
    <location>
        <position position="368"/>
    </location>
</feature>
<dbReference type="NCBIfam" id="TIGR00238">
    <property type="entry name" value="KamA family radical SAM protein"/>
    <property type="match status" value="1"/>
</dbReference>
<comment type="cofactor">
    <cofactor evidence="1 10">
        <name>pyridoxal 5'-phosphate</name>
        <dbReference type="ChEBI" id="CHEBI:597326"/>
    </cofactor>
</comment>
<keyword evidence="13" id="KW-1185">Reference proteome</keyword>
<dbReference type="GO" id="GO:0051539">
    <property type="term" value="F:4 iron, 4 sulfur cluster binding"/>
    <property type="evidence" value="ECO:0007669"/>
    <property type="project" value="UniProtKB-KW"/>
</dbReference>
<keyword evidence="8" id="KW-0413">Isomerase</keyword>
<dbReference type="EMBL" id="FMXB01000001">
    <property type="protein sequence ID" value="SDA37800.1"/>
    <property type="molecule type" value="Genomic_DNA"/>
</dbReference>
<dbReference type="InterPro" id="IPR007197">
    <property type="entry name" value="rSAM"/>
</dbReference>
<keyword evidence="5 10" id="KW-0663">Pyridoxal phosphate</keyword>
<feature type="domain" description="Radical SAM core" evidence="11">
    <location>
        <begin position="143"/>
        <end position="349"/>
    </location>
</feature>
<feature type="binding site" evidence="9">
    <location>
        <position position="157"/>
    </location>
    <ligand>
        <name>[4Fe-4S] cluster</name>
        <dbReference type="ChEBI" id="CHEBI:49883"/>
        <note>4Fe-4S-S-AdoMet</note>
    </ligand>
</feature>
<dbReference type="AlphaFoldDB" id="A0A1G5UVZ9"/>
<dbReference type="STRING" id="230361.sm9_1912"/>
<keyword evidence="3" id="KW-0949">S-adenosyl-L-methionine</keyword>
<evidence type="ECO:0000256" key="4">
    <source>
        <dbReference type="ARBA" id="ARBA00022723"/>
    </source>
</evidence>
<dbReference type="SFLD" id="SFLDG01070">
    <property type="entry name" value="PLP-dependent"/>
    <property type="match status" value="1"/>
</dbReference>
<feature type="binding site" evidence="9">
    <location>
        <position position="161"/>
    </location>
    <ligand>
        <name>[4Fe-4S] cluster</name>
        <dbReference type="ChEBI" id="CHEBI:49883"/>
        <note>4Fe-4S-S-AdoMet</note>
    </ligand>
</feature>
<accession>A0A1G5UVZ9</accession>
<dbReference type="PANTHER" id="PTHR30538">
    <property type="entry name" value="LYSINE 2,3-AMINOMUTASE-RELATED"/>
    <property type="match status" value="1"/>
</dbReference>
<evidence type="ECO:0000256" key="7">
    <source>
        <dbReference type="ARBA" id="ARBA00023014"/>
    </source>
</evidence>
<sequence length="397" mass="46231">MIRSRELDEIAIDDMKHKSKVRTGFSEFSKKIYENNKSKILNELNAGEEDWNNPKWQLKNRICTADEISKYTSLSDDEYEHIKEVSERYRFAITPYYFSLIDFDNPDCPIKLQSIPNIEELDEDGELDPMKEEQSNPLGKITRRYPNKLIINVTNACPMLCRHCQRRRLIGNTEKHTSKSDIDESIEFIENHESIREVLVTGGDALLLPNDKLEYIFNRLSQINHVDVMRVGTRTLATLPFRIDNELAVLLRKYKVNVSTQFNHACEITPEAVRAVDTLTDHGVLVRNQMVLLHNINDDKYCIQKTNEELQKYRVIPYYLFHPKDIKGTKHFQVDIEKGLEIMKHLEGRTSGMCKPTYVFNSPGGLGKIPLVPMENIEHQKNGYKLTTWENKTIIRD</sequence>
<dbReference type="Proteomes" id="UP000323439">
    <property type="component" value="Unassembled WGS sequence"/>
</dbReference>
<evidence type="ECO:0000256" key="1">
    <source>
        <dbReference type="ARBA" id="ARBA00001933"/>
    </source>
</evidence>
<keyword evidence="7 9" id="KW-0411">Iron-sulfur</keyword>
<gene>
    <name evidence="12" type="ORF">SAMN02910315_00169</name>
</gene>
<evidence type="ECO:0000256" key="2">
    <source>
        <dbReference type="ARBA" id="ARBA00022485"/>
    </source>
</evidence>